<feature type="compositionally biased region" description="Polar residues" evidence="10">
    <location>
        <begin position="1"/>
        <end position="13"/>
    </location>
</feature>
<keyword evidence="4 9" id="KW-0812">Transmembrane</keyword>
<name>K9GWY6_9PROT</name>
<dbReference type="PANTHER" id="PTHR43773">
    <property type="entry name" value="MAGNESIUM TRANSPORTER MGTE"/>
    <property type="match status" value="1"/>
</dbReference>
<protein>
    <recommendedName>
        <fullName evidence="9">Magnesium transporter MgtE</fullName>
    </recommendedName>
</protein>
<dbReference type="SUPFAM" id="SSF158791">
    <property type="entry name" value="MgtE N-terminal domain-like"/>
    <property type="match status" value="1"/>
</dbReference>
<feature type="transmembrane region" description="Helical" evidence="9">
    <location>
        <begin position="345"/>
        <end position="366"/>
    </location>
</feature>
<feature type="transmembrane region" description="Helical" evidence="9">
    <location>
        <begin position="448"/>
        <end position="475"/>
    </location>
</feature>
<dbReference type="Pfam" id="PF03448">
    <property type="entry name" value="MgtE_N"/>
    <property type="match status" value="1"/>
</dbReference>
<keyword evidence="13" id="KW-1185">Reference proteome</keyword>
<dbReference type="CDD" id="cd04606">
    <property type="entry name" value="CBS_pair_Mg_transporter"/>
    <property type="match status" value="1"/>
</dbReference>
<evidence type="ECO:0000313" key="12">
    <source>
        <dbReference type="EMBL" id="EKV29264.1"/>
    </source>
</evidence>
<feature type="transmembrane region" description="Helical" evidence="9">
    <location>
        <begin position="414"/>
        <end position="436"/>
    </location>
</feature>
<keyword evidence="6 9" id="KW-1133">Transmembrane helix</keyword>
<dbReference type="SUPFAM" id="SSF161093">
    <property type="entry name" value="MgtE membrane domain-like"/>
    <property type="match status" value="1"/>
</dbReference>
<keyword evidence="7 9" id="KW-0472">Membrane</keyword>
<evidence type="ECO:0000256" key="8">
    <source>
        <dbReference type="PROSITE-ProRule" id="PRU00703"/>
    </source>
</evidence>
<dbReference type="PANTHER" id="PTHR43773:SF1">
    <property type="entry name" value="MAGNESIUM TRANSPORTER MGTE"/>
    <property type="match status" value="1"/>
</dbReference>
<dbReference type="PATRIC" id="fig|1238182.3.peg.2786"/>
<dbReference type="GO" id="GO:0046872">
    <property type="term" value="F:metal ion binding"/>
    <property type="evidence" value="ECO:0007669"/>
    <property type="project" value="UniProtKB-KW"/>
</dbReference>
<comment type="subunit">
    <text evidence="9">Homodimer.</text>
</comment>
<feature type="compositionally biased region" description="Basic and acidic residues" evidence="10">
    <location>
        <begin position="15"/>
        <end position="25"/>
    </location>
</feature>
<dbReference type="SUPFAM" id="SSF54631">
    <property type="entry name" value="CBS-domain pair"/>
    <property type="match status" value="1"/>
</dbReference>
<dbReference type="GO" id="GO:0015095">
    <property type="term" value="F:magnesium ion transmembrane transporter activity"/>
    <property type="evidence" value="ECO:0007669"/>
    <property type="project" value="UniProtKB-UniRule"/>
</dbReference>
<dbReference type="InterPro" id="IPR006668">
    <property type="entry name" value="Mg_transptr_MgtE_intracell_dom"/>
</dbReference>
<keyword evidence="3 9" id="KW-0813">Transport</keyword>
<dbReference type="Proteomes" id="UP000009881">
    <property type="component" value="Unassembled WGS sequence"/>
</dbReference>
<dbReference type="eggNOG" id="COG2239">
    <property type="taxonomic scope" value="Bacteria"/>
</dbReference>
<dbReference type="Gene3D" id="1.10.357.20">
    <property type="entry name" value="SLC41 divalent cation transporters, integral membrane domain"/>
    <property type="match status" value="1"/>
</dbReference>
<dbReference type="InterPro" id="IPR038076">
    <property type="entry name" value="MgtE_N_sf"/>
</dbReference>
<dbReference type="SMART" id="SM00116">
    <property type="entry name" value="CBS"/>
    <property type="match status" value="2"/>
</dbReference>
<feature type="domain" description="CBS" evidence="11">
    <location>
        <begin position="168"/>
        <end position="231"/>
    </location>
</feature>
<comment type="similarity">
    <text evidence="2 9">Belongs to the SLC41A transporter family.</text>
</comment>
<keyword evidence="8" id="KW-0129">CBS domain</keyword>
<evidence type="ECO:0000256" key="2">
    <source>
        <dbReference type="ARBA" id="ARBA00009749"/>
    </source>
</evidence>
<dbReference type="Pfam" id="PF00571">
    <property type="entry name" value="CBS"/>
    <property type="match status" value="2"/>
</dbReference>
<organism evidence="12 13">
    <name type="scientific">Caenispirillum salinarum AK4</name>
    <dbReference type="NCBI Taxonomy" id="1238182"/>
    <lineage>
        <taxon>Bacteria</taxon>
        <taxon>Pseudomonadati</taxon>
        <taxon>Pseudomonadota</taxon>
        <taxon>Alphaproteobacteria</taxon>
        <taxon>Rhodospirillales</taxon>
        <taxon>Novispirillaceae</taxon>
        <taxon>Caenispirillum</taxon>
    </lineage>
</organism>
<evidence type="ECO:0000256" key="1">
    <source>
        <dbReference type="ARBA" id="ARBA00004141"/>
    </source>
</evidence>
<reference evidence="12 13" key="1">
    <citation type="journal article" date="2013" name="Genome Announc.">
        <title>Draft Genome Sequence of an Alphaproteobacterium, Caenispirillum salinarum AK4(T), Isolated from a Solar Saltern.</title>
        <authorList>
            <person name="Khatri I."/>
            <person name="Singh A."/>
            <person name="Korpole S."/>
            <person name="Pinnaka A.K."/>
            <person name="Subramanian S."/>
        </authorList>
    </citation>
    <scope>NUCLEOTIDE SEQUENCE [LARGE SCALE GENOMIC DNA]</scope>
    <source>
        <strain evidence="12 13">AK4</strain>
    </source>
</reference>
<accession>K9GWY6</accession>
<evidence type="ECO:0000256" key="5">
    <source>
        <dbReference type="ARBA" id="ARBA00022842"/>
    </source>
</evidence>
<evidence type="ECO:0000256" key="6">
    <source>
        <dbReference type="ARBA" id="ARBA00022989"/>
    </source>
</evidence>
<gene>
    <name evidence="12" type="ORF">C882_0571</name>
</gene>
<dbReference type="Gene3D" id="1.25.60.10">
    <property type="entry name" value="MgtE N-terminal domain-like"/>
    <property type="match status" value="1"/>
</dbReference>
<keyword evidence="9" id="KW-0479">Metal-binding</keyword>
<dbReference type="GO" id="GO:0005886">
    <property type="term" value="C:plasma membrane"/>
    <property type="evidence" value="ECO:0007669"/>
    <property type="project" value="UniProtKB-SubCell"/>
</dbReference>
<comment type="function">
    <text evidence="9">Acts as a magnesium transporter.</text>
</comment>
<feature type="region of interest" description="Disordered" evidence="10">
    <location>
        <begin position="1"/>
        <end position="31"/>
    </location>
</feature>
<keyword evidence="9" id="KW-1003">Cell membrane</keyword>
<dbReference type="PROSITE" id="PS51371">
    <property type="entry name" value="CBS"/>
    <property type="match status" value="2"/>
</dbReference>
<feature type="domain" description="CBS" evidence="11">
    <location>
        <begin position="232"/>
        <end position="290"/>
    </location>
</feature>
<evidence type="ECO:0000313" key="13">
    <source>
        <dbReference type="Proteomes" id="UP000009881"/>
    </source>
</evidence>
<dbReference type="STRING" id="1238182.C882_0571"/>
<dbReference type="InterPro" id="IPR036739">
    <property type="entry name" value="SLC41_membr_dom_sf"/>
</dbReference>
<dbReference type="SMART" id="SM00924">
    <property type="entry name" value="MgtE_N"/>
    <property type="match status" value="1"/>
</dbReference>
<proteinExistence type="inferred from homology"/>
<evidence type="ECO:0000256" key="9">
    <source>
        <dbReference type="RuleBase" id="RU362011"/>
    </source>
</evidence>
<dbReference type="Gene3D" id="3.10.580.10">
    <property type="entry name" value="CBS-domain"/>
    <property type="match status" value="1"/>
</dbReference>
<dbReference type="InterPro" id="IPR006667">
    <property type="entry name" value="SLC41_membr_dom"/>
</dbReference>
<dbReference type="AlphaFoldDB" id="K9GWY6"/>
<comment type="caution">
    <text evidence="12">The sequence shown here is derived from an EMBL/GenBank/DDBJ whole genome shotgun (WGS) entry which is preliminary data.</text>
</comment>
<dbReference type="Pfam" id="PF01769">
    <property type="entry name" value="MgtE"/>
    <property type="match status" value="1"/>
</dbReference>
<evidence type="ECO:0000259" key="11">
    <source>
        <dbReference type="PROSITE" id="PS51371"/>
    </source>
</evidence>
<dbReference type="InterPro" id="IPR006669">
    <property type="entry name" value="MgtE_transporter"/>
</dbReference>
<evidence type="ECO:0000256" key="7">
    <source>
        <dbReference type="ARBA" id="ARBA00023136"/>
    </source>
</evidence>
<dbReference type="NCBIfam" id="TIGR00400">
    <property type="entry name" value="mgtE"/>
    <property type="match status" value="1"/>
</dbReference>
<dbReference type="InterPro" id="IPR000644">
    <property type="entry name" value="CBS_dom"/>
</dbReference>
<keyword evidence="5 9" id="KW-0460">Magnesium</keyword>
<dbReference type="EMBL" id="ANHY01000013">
    <property type="protein sequence ID" value="EKV29264.1"/>
    <property type="molecule type" value="Genomic_DNA"/>
</dbReference>
<feature type="transmembrane region" description="Helical" evidence="9">
    <location>
        <begin position="313"/>
        <end position="333"/>
    </location>
</feature>
<comment type="subcellular location">
    <subcellularLocation>
        <location evidence="9">Cell membrane</location>
        <topology evidence="9">Multi-pass membrane protein</topology>
    </subcellularLocation>
    <subcellularLocation>
        <location evidence="1">Membrane</location>
        <topology evidence="1">Multi-pass membrane protein</topology>
    </subcellularLocation>
</comment>
<dbReference type="InterPro" id="IPR046342">
    <property type="entry name" value="CBS_dom_sf"/>
</dbReference>
<evidence type="ECO:0000256" key="3">
    <source>
        <dbReference type="ARBA" id="ARBA00022448"/>
    </source>
</evidence>
<sequence>MGKTSGTRGTSAMENRVRSLPREESGQPEEIFGLDPDFVAEIDDALEDGHEDVVRELVVPLHYADCADLIESLHGEHRQRLIELLRPDFNPEVLPELPDDIRDQIVETYGFADFAAIIEELDSDDAVYILDRLDEAEQAHVLARLPIETRTIIEQGLNYPEYSAGRIMQRELVAVPNYWTVGEAIDYLRSNAVLPEDFYVLFVVDPRHRPVGVVRLNRLLRAKRPVKLRDVMSTEMDILPVDMDQEDVAFLFRRKDLLSAPVTDASGRLVGRITIDDIVDVIDEEAEDDILRLAGLSESSIYVSTWETVRNRFTWLLVNLGTAILASLVIGLFEDMLTKVVALAVLMPIVASMGGNAGTQTLTIAVRGLAMKELTPSNAMRILGKELLVGGINGLAFAVLTGAVAWAWFDEPMIGAVIAMAMVINLVIAALVGLLIPLGLERLKIDPAVASGVFLTTVTDVVGFFAFLGLATIFLL</sequence>
<feature type="transmembrane region" description="Helical" evidence="9">
    <location>
        <begin position="387"/>
        <end position="408"/>
    </location>
</feature>
<evidence type="ECO:0000256" key="10">
    <source>
        <dbReference type="SAM" id="MobiDB-lite"/>
    </source>
</evidence>
<evidence type="ECO:0000256" key="4">
    <source>
        <dbReference type="ARBA" id="ARBA00022692"/>
    </source>
</evidence>